<keyword evidence="1" id="KW-0812">Transmembrane</keyword>
<evidence type="ECO:0000256" key="1">
    <source>
        <dbReference type="SAM" id="Phobius"/>
    </source>
</evidence>
<organism evidence="2 3">
    <name type="scientific">candidate division TA06 bacterium B3_TA06</name>
    <dbReference type="NCBI Taxonomy" id="2012487"/>
    <lineage>
        <taxon>Bacteria</taxon>
        <taxon>Bacteria division TA06</taxon>
    </lineage>
</organism>
<reference evidence="2 3" key="1">
    <citation type="submission" date="2017-06" db="EMBL/GenBank/DDBJ databases">
        <title>Novel microbial phyla capable of carbon fixation and sulfur reduction in deep-sea sediments.</title>
        <authorList>
            <person name="Huang J."/>
            <person name="Baker B."/>
            <person name="Wang Y."/>
        </authorList>
    </citation>
    <scope>NUCLEOTIDE SEQUENCE [LARGE SCALE GENOMIC DNA]</scope>
    <source>
        <strain evidence="2">B3_TA06</strain>
    </source>
</reference>
<comment type="caution">
    <text evidence="2">The sequence shown here is derived from an EMBL/GenBank/DDBJ whole genome shotgun (WGS) entry which is preliminary data.</text>
</comment>
<feature type="transmembrane region" description="Helical" evidence="1">
    <location>
        <begin position="80"/>
        <end position="99"/>
    </location>
</feature>
<feature type="transmembrane region" description="Helical" evidence="1">
    <location>
        <begin position="29"/>
        <end position="47"/>
    </location>
</feature>
<dbReference type="Proteomes" id="UP000317778">
    <property type="component" value="Unassembled WGS sequence"/>
</dbReference>
<keyword evidence="1" id="KW-0472">Membrane</keyword>
<name>A0A532V6F8_UNCT6</name>
<protein>
    <submittedName>
        <fullName evidence="2">Uncharacterized protein</fullName>
    </submittedName>
</protein>
<feature type="transmembrane region" description="Helical" evidence="1">
    <location>
        <begin position="145"/>
        <end position="168"/>
    </location>
</feature>
<gene>
    <name evidence="2" type="ORF">CEE36_06785</name>
</gene>
<evidence type="ECO:0000313" key="3">
    <source>
        <dbReference type="Proteomes" id="UP000317778"/>
    </source>
</evidence>
<dbReference type="EMBL" id="NJBO01000009">
    <property type="protein sequence ID" value="TKJ42783.1"/>
    <property type="molecule type" value="Genomic_DNA"/>
</dbReference>
<dbReference type="AlphaFoldDB" id="A0A532V6F8"/>
<accession>A0A532V6F8</accession>
<evidence type="ECO:0000313" key="2">
    <source>
        <dbReference type="EMBL" id="TKJ42783.1"/>
    </source>
</evidence>
<sequence>MTVALFISLIIAGAGQILVELLSKAPIGWIRVLQIAAAAGVIGFLVCAWHERGLFYALLTALIAALAGGLVGRFMSAKLIQILLIFGVEVLFVGLIKLGDALGRQRQALRWFFGLLGGVIAGLLVFGIVGTIIAEIGGFFKGTKLGLPFILEVGVAVPSALLVTRILLGERKTLKPEKELE</sequence>
<proteinExistence type="predicted"/>
<feature type="transmembrane region" description="Helical" evidence="1">
    <location>
        <begin position="111"/>
        <end position="133"/>
    </location>
</feature>
<feature type="transmembrane region" description="Helical" evidence="1">
    <location>
        <begin position="54"/>
        <end position="74"/>
    </location>
</feature>
<keyword evidence="1" id="KW-1133">Transmembrane helix</keyword>